<feature type="binding site" description="axial binding residue" evidence="6">
    <location>
        <position position="431"/>
    </location>
    <ligand>
        <name>heme</name>
        <dbReference type="ChEBI" id="CHEBI:30413"/>
    </ligand>
    <ligandPart>
        <name>Fe</name>
        <dbReference type="ChEBI" id="CHEBI:18248"/>
    </ligandPart>
</feature>
<dbReference type="AlphaFoldDB" id="A0A8G1W1G5"/>
<keyword evidence="9" id="KW-1185">Reference proteome</keyword>
<dbReference type="Pfam" id="PF00067">
    <property type="entry name" value="p450"/>
    <property type="match status" value="1"/>
</dbReference>
<dbReference type="InterPro" id="IPR053007">
    <property type="entry name" value="CYP450_monoxygenase_sec-met"/>
</dbReference>
<keyword evidence="6" id="KW-0349">Heme</keyword>
<dbReference type="GeneID" id="63865185"/>
<dbReference type="PRINTS" id="PR00465">
    <property type="entry name" value="EP450IV"/>
</dbReference>
<dbReference type="InterPro" id="IPR001128">
    <property type="entry name" value="Cyt_P450"/>
</dbReference>
<dbReference type="GO" id="GO:0004497">
    <property type="term" value="F:monooxygenase activity"/>
    <property type="evidence" value="ECO:0007669"/>
    <property type="project" value="InterPro"/>
</dbReference>
<evidence type="ECO:0000256" key="6">
    <source>
        <dbReference type="PIRSR" id="PIRSR602403-1"/>
    </source>
</evidence>
<evidence type="ECO:0000313" key="8">
    <source>
        <dbReference type="EMBL" id="RAK79668.1"/>
    </source>
</evidence>
<comment type="cofactor">
    <cofactor evidence="1 6">
        <name>heme</name>
        <dbReference type="ChEBI" id="CHEBI:30413"/>
    </cofactor>
</comment>
<evidence type="ECO:0000256" key="1">
    <source>
        <dbReference type="ARBA" id="ARBA00001971"/>
    </source>
</evidence>
<feature type="chain" id="PRO_5034961001" evidence="7">
    <location>
        <begin position="17"/>
        <end position="505"/>
    </location>
</feature>
<protein>
    <submittedName>
        <fullName evidence="8">Cytochrome P450</fullName>
    </submittedName>
</protein>
<dbReference type="Gene3D" id="1.10.630.10">
    <property type="entry name" value="Cytochrome P450"/>
    <property type="match status" value="1"/>
</dbReference>
<keyword evidence="4" id="KW-0560">Oxidoreductase</keyword>
<evidence type="ECO:0000256" key="7">
    <source>
        <dbReference type="SAM" id="SignalP"/>
    </source>
</evidence>
<dbReference type="OrthoDB" id="3366823at2759"/>
<evidence type="ECO:0000256" key="4">
    <source>
        <dbReference type="ARBA" id="ARBA00023002"/>
    </source>
</evidence>
<keyword evidence="5 6" id="KW-0408">Iron</keyword>
<gene>
    <name evidence="8" type="ORF">BO72DRAFT_484389</name>
</gene>
<reference evidence="8 9" key="1">
    <citation type="submission" date="2018-02" db="EMBL/GenBank/DDBJ databases">
        <title>The genomes of Aspergillus section Nigri reveals drivers in fungal speciation.</title>
        <authorList>
            <consortium name="DOE Joint Genome Institute"/>
            <person name="Vesth T.C."/>
            <person name="Nybo J."/>
            <person name="Theobald S."/>
            <person name="Brandl J."/>
            <person name="Frisvad J.C."/>
            <person name="Nielsen K.F."/>
            <person name="Lyhne E.K."/>
            <person name="Kogle M.E."/>
            <person name="Kuo A."/>
            <person name="Riley R."/>
            <person name="Clum A."/>
            <person name="Nolan M."/>
            <person name="Lipzen A."/>
            <person name="Salamov A."/>
            <person name="Henrissat B."/>
            <person name="Wiebenga A."/>
            <person name="De vries R.P."/>
            <person name="Grigoriev I.V."/>
            <person name="Mortensen U.H."/>
            <person name="Andersen M.R."/>
            <person name="Baker S.E."/>
        </authorList>
    </citation>
    <scope>NUCLEOTIDE SEQUENCE [LARGE SCALE GENOMIC DNA]</scope>
    <source>
        <strain evidence="8 9">CBS 313.89</strain>
    </source>
</reference>
<keyword evidence="7" id="KW-0732">Signal</keyword>
<evidence type="ECO:0000256" key="2">
    <source>
        <dbReference type="ARBA" id="ARBA00010617"/>
    </source>
</evidence>
<dbReference type="GO" id="GO:0005506">
    <property type="term" value="F:iron ion binding"/>
    <property type="evidence" value="ECO:0007669"/>
    <property type="project" value="InterPro"/>
</dbReference>
<dbReference type="VEuPathDB" id="FungiDB:BO72DRAFT_484389"/>
<feature type="signal peptide" evidence="7">
    <location>
        <begin position="1"/>
        <end position="16"/>
    </location>
</feature>
<accession>A0A8G1W1G5</accession>
<dbReference type="GO" id="GO:0016705">
    <property type="term" value="F:oxidoreductase activity, acting on paired donors, with incorporation or reduction of molecular oxygen"/>
    <property type="evidence" value="ECO:0007669"/>
    <property type="project" value="InterPro"/>
</dbReference>
<dbReference type="SUPFAM" id="SSF48264">
    <property type="entry name" value="Cytochrome P450"/>
    <property type="match status" value="1"/>
</dbReference>
<evidence type="ECO:0000256" key="3">
    <source>
        <dbReference type="ARBA" id="ARBA00022723"/>
    </source>
</evidence>
<dbReference type="GO" id="GO:0020037">
    <property type="term" value="F:heme binding"/>
    <property type="evidence" value="ECO:0007669"/>
    <property type="project" value="InterPro"/>
</dbReference>
<name>A0A8G1W1G5_9EURO</name>
<dbReference type="PANTHER" id="PTHR47582:SF1">
    <property type="entry name" value="P450, PUTATIVE (EUROFUNG)-RELATED"/>
    <property type="match status" value="1"/>
</dbReference>
<organism evidence="8 9">
    <name type="scientific">Aspergillus fijiensis CBS 313.89</name>
    <dbReference type="NCBI Taxonomy" id="1448319"/>
    <lineage>
        <taxon>Eukaryota</taxon>
        <taxon>Fungi</taxon>
        <taxon>Dikarya</taxon>
        <taxon>Ascomycota</taxon>
        <taxon>Pezizomycotina</taxon>
        <taxon>Eurotiomycetes</taxon>
        <taxon>Eurotiomycetidae</taxon>
        <taxon>Eurotiales</taxon>
        <taxon>Aspergillaceae</taxon>
        <taxon>Aspergillus</taxon>
    </lineage>
</organism>
<evidence type="ECO:0000313" key="9">
    <source>
        <dbReference type="Proteomes" id="UP000249789"/>
    </source>
</evidence>
<dbReference type="EMBL" id="KZ824632">
    <property type="protein sequence ID" value="RAK79668.1"/>
    <property type="molecule type" value="Genomic_DNA"/>
</dbReference>
<dbReference type="InterPro" id="IPR002403">
    <property type="entry name" value="Cyt_P450_E_grp-IV"/>
</dbReference>
<dbReference type="CDD" id="cd11040">
    <property type="entry name" value="CYP7_CYP8-like"/>
    <property type="match status" value="1"/>
</dbReference>
<dbReference type="InterPro" id="IPR036396">
    <property type="entry name" value="Cyt_P450_sf"/>
</dbReference>
<evidence type="ECO:0000256" key="5">
    <source>
        <dbReference type="ARBA" id="ARBA00023004"/>
    </source>
</evidence>
<sequence>MLPILVICVLLPLAASVFLRMVLDSTQDGQEPPPVDLPMPFIGPIIRMWWMGFDYYRKHRQFPIYTIRLPGIRLYVVNSTSLISAVQHHPRTLSFSPILARVAATLIGASDAGCAVLGDDAENGFIRRFHDFNHSSLSTGPGLEAIRTRFWNLVTSSHSRQFLESPGFTGMYQWISHEVMLATSESMYGAQNPFRDSATRAAWQKYQSGATRLTTGCIPSIIAKQALRARGEVVRSFEQYYADRGFEHREASPYINAQYHIFSTSGLSDADIAKTQAAFSIAILGNTIPATFWLIYHIFSNRAILRDCRQELEAALRRHQTGRAALDLATLEQACPILASTFKETLRMHSMGTSVTQVVEDQVIEGRYLFKKGALVLIPAIIQHSAPAVWGADDVHAFDHRRFVRESHGPDRKRGPNPVGFRVFGGGWTLCPGRHVATSMILGFAASTILHFDLRPRRRGQWVMPTVKNSHLGVAIAQPDEDFDVEFRCRKTEGTASAERTGGII</sequence>
<comment type="similarity">
    <text evidence="2">Belongs to the cytochrome P450 family.</text>
</comment>
<dbReference type="RefSeq" id="XP_040803678.1">
    <property type="nucleotide sequence ID" value="XM_040947852.1"/>
</dbReference>
<proteinExistence type="inferred from homology"/>
<dbReference type="Proteomes" id="UP000249789">
    <property type="component" value="Unassembled WGS sequence"/>
</dbReference>
<dbReference type="PANTHER" id="PTHR47582">
    <property type="entry name" value="P450, PUTATIVE (EUROFUNG)-RELATED"/>
    <property type="match status" value="1"/>
</dbReference>
<keyword evidence="3 6" id="KW-0479">Metal-binding</keyword>